<feature type="domain" description="Zinc finger DksA/TraR C4-type" evidence="6">
    <location>
        <begin position="34"/>
        <end position="65"/>
    </location>
</feature>
<dbReference type="InterPro" id="IPR000962">
    <property type="entry name" value="Znf_DskA_TraR"/>
</dbReference>
<dbReference type="Proteomes" id="UP000193017">
    <property type="component" value="Chromosome"/>
</dbReference>
<dbReference type="EMBL" id="CP020612">
    <property type="protein sequence ID" value="ARJ69623.1"/>
    <property type="molecule type" value="Genomic_DNA"/>
</dbReference>
<dbReference type="OrthoDB" id="1121111at2"/>
<feature type="region of interest" description="Disordered" evidence="5">
    <location>
        <begin position="1"/>
        <end position="24"/>
    </location>
</feature>
<dbReference type="PROSITE" id="PS51128">
    <property type="entry name" value="ZF_DKSA_2"/>
    <property type="match status" value="1"/>
</dbReference>
<feature type="zinc finger region" description="dksA C4-type" evidence="4">
    <location>
        <begin position="39"/>
        <end position="63"/>
    </location>
</feature>
<sequence>MTPRVNHTASRNRATSVTSRRDPGDAALARIEAGEYGECVQCGKKIAEKRLELLPDTRLCANCAT</sequence>
<dbReference type="STRING" id="1945662.B0A89_08295"/>
<evidence type="ECO:0000256" key="3">
    <source>
        <dbReference type="ARBA" id="ARBA00022833"/>
    </source>
</evidence>
<dbReference type="SUPFAM" id="SSF57716">
    <property type="entry name" value="Glucocorticoid receptor-like (DNA-binding domain)"/>
    <property type="match status" value="1"/>
</dbReference>
<keyword evidence="8" id="KW-1185">Reference proteome</keyword>
<evidence type="ECO:0000256" key="5">
    <source>
        <dbReference type="SAM" id="MobiDB-lite"/>
    </source>
</evidence>
<dbReference type="AlphaFoldDB" id="A0A1W6CXM7"/>
<dbReference type="PANTHER" id="PTHR33823:SF4">
    <property type="entry name" value="GENERAL STRESS PROTEIN 16O"/>
    <property type="match status" value="1"/>
</dbReference>
<gene>
    <name evidence="7" type="ORF">B0A89_08295</name>
</gene>
<organism evidence="7 8">
    <name type="scientific">Paracoccus contaminans</name>
    <dbReference type="NCBI Taxonomy" id="1945662"/>
    <lineage>
        <taxon>Bacteria</taxon>
        <taxon>Pseudomonadati</taxon>
        <taxon>Pseudomonadota</taxon>
        <taxon>Alphaproteobacteria</taxon>
        <taxon>Rhodobacterales</taxon>
        <taxon>Paracoccaceae</taxon>
        <taxon>Paracoccus</taxon>
    </lineage>
</organism>
<reference evidence="7 8" key="1">
    <citation type="submission" date="2017-03" db="EMBL/GenBank/DDBJ databases">
        <title>Genome sequence of Paracoccus contaminans isolated from a water microcosm.</title>
        <authorList>
            <person name="Aurass P."/>
            <person name="Karste S."/>
            <person name="Trost E."/>
            <person name="Glaeser S.P."/>
            <person name="Kaempfer P."/>
            <person name="Flieger A."/>
        </authorList>
    </citation>
    <scope>NUCLEOTIDE SEQUENCE [LARGE SCALE GENOMIC DNA]</scope>
    <source>
        <strain evidence="8">RKI 16-01929T\LMG 29738T\CCM 8701T\CIP 111112T</strain>
    </source>
</reference>
<proteinExistence type="predicted"/>
<keyword evidence="1" id="KW-0479">Metal-binding</keyword>
<keyword evidence="2" id="KW-0863">Zinc-finger</keyword>
<dbReference type="PANTHER" id="PTHR33823">
    <property type="entry name" value="RNA POLYMERASE-BINDING TRANSCRIPTION FACTOR DKSA-RELATED"/>
    <property type="match status" value="1"/>
</dbReference>
<dbReference type="KEGG" id="pcon:B0A89_08295"/>
<dbReference type="GO" id="GO:0008270">
    <property type="term" value="F:zinc ion binding"/>
    <property type="evidence" value="ECO:0007669"/>
    <property type="project" value="UniProtKB-KW"/>
</dbReference>
<evidence type="ECO:0000259" key="6">
    <source>
        <dbReference type="Pfam" id="PF01258"/>
    </source>
</evidence>
<keyword evidence="3" id="KW-0862">Zinc</keyword>
<dbReference type="Gene3D" id="1.20.120.910">
    <property type="entry name" value="DksA, coiled-coil domain"/>
    <property type="match status" value="1"/>
</dbReference>
<evidence type="ECO:0000256" key="2">
    <source>
        <dbReference type="ARBA" id="ARBA00022771"/>
    </source>
</evidence>
<evidence type="ECO:0000256" key="1">
    <source>
        <dbReference type="ARBA" id="ARBA00022723"/>
    </source>
</evidence>
<evidence type="ECO:0000256" key="4">
    <source>
        <dbReference type="PROSITE-ProRule" id="PRU00510"/>
    </source>
</evidence>
<protein>
    <recommendedName>
        <fullName evidence="6">Zinc finger DksA/TraR C4-type domain-containing protein</fullName>
    </recommendedName>
</protein>
<feature type="compositionally biased region" description="Polar residues" evidence="5">
    <location>
        <begin position="1"/>
        <end position="18"/>
    </location>
</feature>
<dbReference type="Pfam" id="PF01258">
    <property type="entry name" value="zf-dskA_traR"/>
    <property type="match status" value="1"/>
</dbReference>
<name>A0A1W6CXM7_9RHOB</name>
<evidence type="ECO:0000313" key="7">
    <source>
        <dbReference type="EMBL" id="ARJ69623.1"/>
    </source>
</evidence>
<accession>A0A1W6CXM7</accession>
<evidence type="ECO:0000313" key="8">
    <source>
        <dbReference type="Proteomes" id="UP000193017"/>
    </source>
</evidence>